<evidence type="ECO:0000256" key="2">
    <source>
        <dbReference type="ARBA" id="ARBA00022679"/>
    </source>
</evidence>
<keyword evidence="4 8" id="KW-0418">Kinase</keyword>
<evidence type="ECO:0000256" key="1">
    <source>
        <dbReference type="ARBA" id="ARBA00009427"/>
    </source>
</evidence>
<dbReference type="EMBL" id="GG770383">
    <property type="protein sequence ID" value="EFG28383.2"/>
    <property type="molecule type" value="Genomic_DNA"/>
</dbReference>
<dbReference type="PANTHER" id="PTHR21299">
    <property type="entry name" value="CYTIDYLATE KINASE/PANTOATE-BETA-ALANINE LIGASE"/>
    <property type="match status" value="1"/>
</dbReference>
<reference evidence="10 11" key="1">
    <citation type="submission" date="2010-03" db="EMBL/GenBank/DDBJ databases">
        <title>The Genome Sequence of Fusobacterium sp. 1_1_41FAA.</title>
        <authorList>
            <consortium name="The Broad Institute Genome Sequencing Platform"/>
            <person name="Ward D."/>
            <person name="Earl A."/>
            <person name="Feldgarden M."/>
            <person name="Gevers D."/>
            <person name="Young S.K."/>
            <person name="Zeng Q."/>
            <person name="Koehrsen M."/>
            <person name="Alvarado L."/>
            <person name="Berlin A."/>
            <person name="Borenstein D."/>
            <person name="Chapman S."/>
            <person name="Chen Z."/>
            <person name="Engels R."/>
            <person name="Freedman E."/>
            <person name="Gellesch M."/>
            <person name="Goldberg J."/>
            <person name="Griggs A."/>
            <person name="Gujja S."/>
            <person name="Heilman E."/>
            <person name="Heiman D."/>
            <person name="Hepburn T."/>
            <person name="Howarth C."/>
            <person name="Jen D."/>
            <person name="Larson L."/>
            <person name="Mehta T."/>
            <person name="Park D."/>
            <person name="Pearson M."/>
            <person name="Richards J."/>
            <person name="Roberts A."/>
            <person name="Saif S."/>
            <person name="Shea T."/>
            <person name="Shenoy N."/>
            <person name="Sisk P."/>
            <person name="Stolte C."/>
            <person name="Sykes S."/>
            <person name="Walk T."/>
            <person name="White J."/>
            <person name="Yandava C."/>
            <person name="Strauss J.C."/>
            <person name="Ambrose C.E."/>
            <person name="Allen-Vercoe E."/>
            <person name="Haas B."/>
            <person name="Henn M.R."/>
            <person name="Nusbaum C."/>
            <person name="Birren B."/>
        </authorList>
    </citation>
    <scope>NUCLEOTIDE SEQUENCE [LARGE SCALE GENOMIC DNA]</scope>
    <source>
        <strain evidence="10 11">1_1_41FAA</strain>
    </source>
</reference>
<keyword evidence="8" id="KW-0963">Cytoplasm</keyword>
<comment type="subcellular location">
    <subcellularLocation>
        <location evidence="8">Cytoplasm</location>
    </subcellularLocation>
</comment>
<evidence type="ECO:0000256" key="4">
    <source>
        <dbReference type="ARBA" id="ARBA00022777"/>
    </source>
</evidence>
<dbReference type="InterPro" id="IPR003136">
    <property type="entry name" value="Cytidylate_kin"/>
</dbReference>
<name>D6LJ07_9FUSO</name>
<feature type="binding site" evidence="8">
    <location>
        <begin position="10"/>
        <end position="18"/>
    </location>
    <ligand>
        <name>ATP</name>
        <dbReference type="ChEBI" id="CHEBI:30616"/>
    </ligand>
</feature>
<dbReference type="EC" id="2.7.4.25" evidence="8"/>
<evidence type="ECO:0000313" key="11">
    <source>
        <dbReference type="Proteomes" id="UP000003964"/>
    </source>
</evidence>
<evidence type="ECO:0000256" key="6">
    <source>
        <dbReference type="ARBA" id="ARBA00047615"/>
    </source>
</evidence>
<gene>
    <name evidence="8" type="primary">cmk</name>
    <name evidence="10" type="ORF">HMPREF0400_01724</name>
</gene>
<dbReference type="SUPFAM" id="SSF52540">
    <property type="entry name" value="P-loop containing nucleoside triphosphate hydrolases"/>
    <property type="match status" value="1"/>
</dbReference>
<dbReference type="Proteomes" id="UP000003964">
    <property type="component" value="Unassembled WGS sequence"/>
</dbReference>
<dbReference type="InterPro" id="IPR027417">
    <property type="entry name" value="P-loop_NTPase"/>
</dbReference>
<dbReference type="PANTHER" id="PTHR21299:SF2">
    <property type="entry name" value="CYTIDYLATE KINASE"/>
    <property type="match status" value="1"/>
</dbReference>
<accession>D6LJ07</accession>
<dbReference type="GO" id="GO:0015949">
    <property type="term" value="P:nucleobase-containing small molecule interconversion"/>
    <property type="evidence" value="ECO:0007669"/>
    <property type="project" value="TreeGrafter"/>
</dbReference>
<comment type="catalytic activity">
    <reaction evidence="7 8">
        <text>CMP + ATP = CDP + ADP</text>
        <dbReference type="Rhea" id="RHEA:11600"/>
        <dbReference type="ChEBI" id="CHEBI:30616"/>
        <dbReference type="ChEBI" id="CHEBI:58069"/>
        <dbReference type="ChEBI" id="CHEBI:60377"/>
        <dbReference type="ChEBI" id="CHEBI:456216"/>
        <dbReference type="EC" id="2.7.4.25"/>
    </reaction>
</comment>
<dbReference type="NCBIfam" id="TIGR00017">
    <property type="entry name" value="cmk"/>
    <property type="match status" value="1"/>
</dbReference>
<organism evidence="10 11">
    <name type="scientific">Fusobacterium periodonticum 1_1_41FAA</name>
    <dbReference type="NCBI Taxonomy" id="469621"/>
    <lineage>
        <taxon>Bacteria</taxon>
        <taxon>Fusobacteriati</taxon>
        <taxon>Fusobacteriota</taxon>
        <taxon>Fusobacteriia</taxon>
        <taxon>Fusobacteriales</taxon>
        <taxon>Fusobacteriaceae</taxon>
        <taxon>Fusobacterium</taxon>
    </lineage>
</organism>
<dbReference type="GO" id="GO:0036431">
    <property type="term" value="F:dCMP kinase activity"/>
    <property type="evidence" value="ECO:0007669"/>
    <property type="project" value="InterPro"/>
</dbReference>
<evidence type="ECO:0000256" key="3">
    <source>
        <dbReference type="ARBA" id="ARBA00022741"/>
    </source>
</evidence>
<proteinExistence type="inferred from homology"/>
<comment type="catalytic activity">
    <reaction evidence="6 8">
        <text>dCMP + ATP = dCDP + ADP</text>
        <dbReference type="Rhea" id="RHEA:25094"/>
        <dbReference type="ChEBI" id="CHEBI:30616"/>
        <dbReference type="ChEBI" id="CHEBI:57566"/>
        <dbReference type="ChEBI" id="CHEBI:58593"/>
        <dbReference type="ChEBI" id="CHEBI:456216"/>
        <dbReference type="EC" id="2.7.4.25"/>
    </reaction>
</comment>
<dbReference type="GO" id="GO:0036430">
    <property type="term" value="F:CMP kinase activity"/>
    <property type="evidence" value="ECO:0007669"/>
    <property type="project" value="RHEA"/>
</dbReference>
<protein>
    <recommendedName>
        <fullName evidence="8">Cytidylate kinase</fullName>
        <shortName evidence="8">CK</shortName>
        <ecNumber evidence="8">2.7.4.25</ecNumber>
    </recommendedName>
    <alternativeName>
        <fullName evidence="8">Cytidine monophosphate kinase</fullName>
        <shortName evidence="8">CMP kinase</shortName>
    </alternativeName>
</protein>
<keyword evidence="5 8" id="KW-0067">ATP-binding</keyword>
<dbReference type="GO" id="GO:0005829">
    <property type="term" value="C:cytosol"/>
    <property type="evidence" value="ECO:0007669"/>
    <property type="project" value="TreeGrafter"/>
</dbReference>
<dbReference type="Pfam" id="PF02224">
    <property type="entry name" value="Cytidylate_kin"/>
    <property type="match status" value="1"/>
</dbReference>
<evidence type="ECO:0000256" key="7">
    <source>
        <dbReference type="ARBA" id="ARBA00048478"/>
    </source>
</evidence>
<dbReference type="CDD" id="cd02020">
    <property type="entry name" value="CMPK"/>
    <property type="match status" value="1"/>
</dbReference>
<dbReference type="Gene3D" id="3.40.50.300">
    <property type="entry name" value="P-loop containing nucleotide triphosphate hydrolases"/>
    <property type="match status" value="1"/>
</dbReference>
<dbReference type="RefSeq" id="WP_008821615.1">
    <property type="nucleotide sequence ID" value="NZ_GG770383.1"/>
</dbReference>
<dbReference type="GO" id="GO:0006220">
    <property type="term" value="P:pyrimidine nucleotide metabolic process"/>
    <property type="evidence" value="ECO:0007669"/>
    <property type="project" value="UniProtKB-UniRule"/>
</dbReference>
<evidence type="ECO:0000256" key="5">
    <source>
        <dbReference type="ARBA" id="ARBA00022840"/>
    </source>
</evidence>
<sequence length="218" mass="24872">MKNLIVAIDGPAGSGKSTIAKLLAKKYNLTYIDTGAMYRMITLYLLENNIDISDLKEVERVLNTVNLDMQGDKFYLDNVDVSTKIREKRINDNVSKVASIKIVRSNLVDLQRKISNNKDVILDGRDVGTVIFPNAQVKIFLIASPEERARRRYNEFLEKKTEITYDEVLKSIKERDHIDSTRDESPFVKADDAIELDSTNLTIEDVINFISKEIEKAK</sequence>
<comment type="similarity">
    <text evidence="1 8">Belongs to the cytidylate kinase family. Type 1 subfamily.</text>
</comment>
<dbReference type="InterPro" id="IPR011994">
    <property type="entry name" value="Cytidylate_kinase_dom"/>
</dbReference>
<evidence type="ECO:0000313" key="10">
    <source>
        <dbReference type="EMBL" id="EFG28383.2"/>
    </source>
</evidence>
<evidence type="ECO:0000259" key="9">
    <source>
        <dbReference type="Pfam" id="PF02224"/>
    </source>
</evidence>
<keyword evidence="3 8" id="KW-0547">Nucleotide-binding</keyword>
<dbReference type="HAMAP" id="MF_00238">
    <property type="entry name" value="Cytidyl_kinase_type1"/>
    <property type="match status" value="1"/>
</dbReference>
<keyword evidence="2 8" id="KW-0808">Transferase</keyword>
<feature type="domain" description="Cytidylate kinase" evidence="9">
    <location>
        <begin position="6"/>
        <end position="215"/>
    </location>
</feature>
<dbReference type="AlphaFoldDB" id="D6LJ07"/>
<dbReference type="GO" id="GO:0005524">
    <property type="term" value="F:ATP binding"/>
    <property type="evidence" value="ECO:0007669"/>
    <property type="project" value="UniProtKB-UniRule"/>
</dbReference>
<evidence type="ECO:0000256" key="8">
    <source>
        <dbReference type="HAMAP-Rule" id="MF_00238"/>
    </source>
</evidence>